<organism evidence="2 3">
    <name type="scientific">Stephania yunnanensis</name>
    <dbReference type="NCBI Taxonomy" id="152371"/>
    <lineage>
        <taxon>Eukaryota</taxon>
        <taxon>Viridiplantae</taxon>
        <taxon>Streptophyta</taxon>
        <taxon>Embryophyta</taxon>
        <taxon>Tracheophyta</taxon>
        <taxon>Spermatophyta</taxon>
        <taxon>Magnoliopsida</taxon>
        <taxon>Ranunculales</taxon>
        <taxon>Menispermaceae</taxon>
        <taxon>Menispermoideae</taxon>
        <taxon>Cissampelideae</taxon>
        <taxon>Stephania</taxon>
    </lineage>
</organism>
<name>A0AAP0HWA4_9MAGN</name>
<gene>
    <name evidence="2" type="ORF">Syun_025550</name>
</gene>
<evidence type="ECO:0000313" key="3">
    <source>
        <dbReference type="Proteomes" id="UP001420932"/>
    </source>
</evidence>
<evidence type="ECO:0000313" key="2">
    <source>
        <dbReference type="EMBL" id="KAK9098505.1"/>
    </source>
</evidence>
<sequence>MTIMVETYQMTNYDTRSAQDQRLADLAQSQEMNMARILELMQQRNTKAAERAPVRQRPNPPLAPIH</sequence>
<reference evidence="2 3" key="1">
    <citation type="submission" date="2024-01" db="EMBL/GenBank/DDBJ databases">
        <title>Genome assemblies of Stephania.</title>
        <authorList>
            <person name="Yang L."/>
        </authorList>
    </citation>
    <scope>NUCLEOTIDE SEQUENCE [LARGE SCALE GENOMIC DNA]</scope>
    <source>
        <strain evidence="2">YNDBR</strain>
        <tissue evidence="2">Leaf</tissue>
    </source>
</reference>
<proteinExistence type="predicted"/>
<dbReference type="EMBL" id="JBBNAF010000011">
    <property type="protein sequence ID" value="KAK9098505.1"/>
    <property type="molecule type" value="Genomic_DNA"/>
</dbReference>
<evidence type="ECO:0000256" key="1">
    <source>
        <dbReference type="SAM" id="MobiDB-lite"/>
    </source>
</evidence>
<feature type="region of interest" description="Disordered" evidence="1">
    <location>
        <begin position="44"/>
        <end position="66"/>
    </location>
</feature>
<dbReference type="AlphaFoldDB" id="A0AAP0HWA4"/>
<comment type="caution">
    <text evidence="2">The sequence shown here is derived from an EMBL/GenBank/DDBJ whole genome shotgun (WGS) entry which is preliminary data.</text>
</comment>
<dbReference type="Proteomes" id="UP001420932">
    <property type="component" value="Unassembled WGS sequence"/>
</dbReference>
<keyword evidence="3" id="KW-1185">Reference proteome</keyword>
<protein>
    <submittedName>
        <fullName evidence="2">Uncharacterized protein</fullName>
    </submittedName>
</protein>
<accession>A0AAP0HWA4</accession>